<comment type="caution">
    <text evidence="2">The sequence shown here is derived from an EMBL/GenBank/DDBJ whole genome shotgun (WGS) entry which is preliminary data.</text>
</comment>
<evidence type="ECO:0000313" key="3">
    <source>
        <dbReference type="Proteomes" id="UP000005551"/>
    </source>
</evidence>
<dbReference type="STRING" id="1189621.A3SI_02296"/>
<evidence type="ECO:0000256" key="1">
    <source>
        <dbReference type="SAM" id="SignalP"/>
    </source>
</evidence>
<sequence>MVLVPNFMRYLLFFTSVFCLLAACGSTGQEPVPEGQSRLIFTEFVLQAHTQELGAAQTDLGVHAFSEEVVFTLQAEETGEETVLLLDLNRIAQNPSLILPRGEYRFTLRSPEEALSPFLPVQGEGKIQLNTPELRFIPELESRHGLFTVAAQNVASPPRWLGAGEAVSFGRKADYFLLYAKEGQRGRMEVEETIRGGVLRRDLQAAAFRHAHFEILAPEAPGAAVQLAPAAFITETEEIRLPGSLPGSYSPEIVRDLEEEVRESSGLAFFGGSFWTVNDSGNENIVYQLDPETSLVQRRVRVENAPNIDWESLAQDEQYLYIGDFGNNNGVRQDLVIQRVAQSDLLASTSVQATPIRFRYPDQTDFSFRPNAHDFDCEAFFYRDGMLHLFTKNWLTETTRYYRIPAEPGEHVAELVGEFEVNGLITGADVNVRTGDAVLIGYRLQGLSSQVFVVLLRGYREHVFDGEQHRMVLGSPATLGQTEAIQLLVDNRGKISSESFRAGIFQIPGRWIRFDFSDFL</sequence>
<feature type="chain" id="PRO_5003700622" description="Lipoprotein" evidence="1">
    <location>
        <begin position="23"/>
        <end position="520"/>
    </location>
</feature>
<reference evidence="2 3" key="1">
    <citation type="submission" date="2012-05" db="EMBL/GenBank/DDBJ databases">
        <title>Genome sequence of Nitritalea halalkaliphila LW7.</title>
        <authorList>
            <person name="Jangir P.K."/>
            <person name="Singh A."/>
            <person name="Shivaji S."/>
            <person name="Sharma R."/>
        </authorList>
    </citation>
    <scope>NUCLEOTIDE SEQUENCE [LARGE SCALE GENOMIC DNA]</scope>
    <source>
        <strain evidence="2 3">LW7</strain>
    </source>
</reference>
<evidence type="ECO:0008006" key="4">
    <source>
        <dbReference type="Google" id="ProtNLM"/>
    </source>
</evidence>
<dbReference type="RefSeq" id="WP_009053381.1">
    <property type="nucleotide sequence ID" value="NZ_AJYA01000003.1"/>
</dbReference>
<name>I5C9Q3_9BACT</name>
<evidence type="ECO:0000313" key="2">
    <source>
        <dbReference type="EMBL" id="EIM78555.1"/>
    </source>
</evidence>
<dbReference type="PATRIC" id="fig|1189621.3.peg.481"/>
<feature type="signal peptide" evidence="1">
    <location>
        <begin position="1"/>
        <end position="22"/>
    </location>
</feature>
<accession>I5C9Q3</accession>
<dbReference type="Proteomes" id="UP000005551">
    <property type="component" value="Unassembled WGS sequence"/>
</dbReference>
<dbReference type="EMBL" id="AJYA01000003">
    <property type="protein sequence ID" value="EIM78555.1"/>
    <property type="molecule type" value="Genomic_DNA"/>
</dbReference>
<keyword evidence="3" id="KW-1185">Reference proteome</keyword>
<dbReference type="OrthoDB" id="9798438at2"/>
<organism evidence="2 3">
    <name type="scientific">Nitritalea halalkaliphila LW7</name>
    <dbReference type="NCBI Taxonomy" id="1189621"/>
    <lineage>
        <taxon>Bacteria</taxon>
        <taxon>Pseudomonadati</taxon>
        <taxon>Bacteroidota</taxon>
        <taxon>Cytophagia</taxon>
        <taxon>Cytophagales</taxon>
        <taxon>Cyclobacteriaceae</taxon>
        <taxon>Nitritalea</taxon>
    </lineage>
</organism>
<protein>
    <recommendedName>
        <fullName evidence="4">Lipoprotein</fullName>
    </recommendedName>
</protein>
<proteinExistence type="predicted"/>
<keyword evidence="1" id="KW-0732">Signal</keyword>
<gene>
    <name evidence="2" type="ORF">A3SI_02296</name>
</gene>
<dbReference type="AlphaFoldDB" id="I5C9Q3"/>